<dbReference type="Pfam" id="PF00241">
    <property type="entry name" value="Cofilin_ADF"/>
    <property type="match status" value="2"/>
</dbReference>
<evidence type="ECO:0000256" key="4">
    <source>
        <dbReference type="ARBA" id="ARBA00023203"/>
    </source>
</evidence>
<dbReference type="PANTHER" id="PTHR11913">
    <property type="entry name" value="COFILIN-RELATED"/>
    <property type="match status" value="1"/>
</dbReference>
<protein>
    <recommendedName>
        <fullName evidence="3">Cofilin</fullName>
    </recommendedName>
    <alternativeName>
        <fullName evidence="5">Actin-depolymerizing factor 1</fullName>
    </alternativeName>
</protein>
<evidence type="ECO:0000256" key="1">
    <source>
        <dbReference type="ARBA" id="ARBA00004109"/>
    </source>
</evidence>
<comment type="subcellular location">
    <subcellularLocation>
        <location evidence="1">Nucleus matrix</location>
    </subcellularLocation>
</comment>
<dbReference type="GO" id="GO:0003779">
    <property type="term" value="F:actin binding"/>
    <property type="evidence" value="ECO:0007669"/>
    <property type="project" value="UniProtKB-KW"/>
</dbReference>
<dbReference type="PROSITE" id="PS51263">
    <property type="entry name" value="ADF_H"/>
    <property type="match status" value="1"/>
</dbReference>
<evidence type="ECO:0000259" key="6">
    <source>
        <dbReference type="PROSITE" id="PS51263"/>
    </source>
</evidence>
<dbReference type="Gene3D" id="3.40.20.10">
    <property type="entry name" value="Severin"/>
    <property type="match status" value="1"/>
</dbReference>
<dbReference type="AlphaFoldDB" id="A0A433DI63"/>
<organism evidence="7 8">
    <name type="scientific">Jimgerdemannia flammicorona</name>
    <dbReference type="NCBI Taxonomy" id="994334"/>
    <lineage>
        <taxon>Eukaryota</taxon>
        <taxon>Fungi</taxon>
        <taxon>Fungi incertae sedis</taxon>
        <taxon>Mucoromycota</taxon>
        <taxon>Mucoromycotina</taxon>
        <taxon>Endogonomycetes</taxon>
        <taxon>Endogonales</taxon>
        <taxon>Endogonaceae</taxon>
        <taxon>Jimgerdemannia</taxon>
    </lineage>
</organism>
<dbReference type="GO" id="GO:0015629">
    <property type="term" value="C:actin cytoskeleton"/>
    <property type="evidence" value="ECO:0007669"/>
    <property type="project" value="InterPro"/>
</dbReference>
<evidence type="ECO:0000313" key="7">
    <source>
        <dbReference type="EMBL" id="RUP50562.1"/>
    </source>
</evidence>
<sequence length="217" mass="24869">MSSGVAVNENCLEIYQELKLRKKYKFLLFKLSDDHKEIVLEKAIEQGEYSTFLEHLPKDEPRYAVYDFEYEKPGEGTRNKIVFYACAFLKQWDENRGLAIHAICWIEVAHLRGIGREGLQEATEPASCWDCGLVVIVLHIRSLERCELTKYSPSTSVYICTPLRTPDTAKIRQKMVYASSKDALRKTLVGISTEIQGTDFDEVEYDTILEKVSRSSA</sequence>
<dbReference type="Proteomes" id="UP000268093">
    <property type="component" value="Unassembled WGS sequence"/>
</dbReference>
<dbReference type="OrthoDB" id="10249245at2759"/>
<dbReference type="SMART" id="SM00102">
    <property type="entry name" value="ADF"/>
    <property type="match status" value="1"/>
</dbReference>
<dbReference type="InterPro" id="IPR029006">
    <property type="entry name" value="ADF-H/Gelsolin-like_dom_sf"/>
</dbReference>
<dbReference type="GO" id="GO:0016363">
    <property type="term" value="C:nuclear matrix"/>
    <property type="evidence" value="ECO:0007669"/>
    <property type="project" value="UniProtKB-SubCell"/>
</dbReference>
<gene>
    <name evidence="7" type="ORF">BC936DRAFT_138643</name>
</gene>
<dbReference type="CDD" id="cd11286">
    <property type="entry name" value="ADF_cofilin_like"/>
    <property type="match status" value="1"/>
</dbReference>
<name>A0A433DI63_9FUNG</name>
<keyword evidence="4" id="KW-0009">Actin-binding</keyword>
<evidence type="ECO:0000313" key="8">
    <source>
        <dbReference type="Proteomes" id="UP000268093"/>
    </source>
</evidence>
<dbReference type="EMBL" id="RBNI01001349">
    <property type="protein sequence ID" value="RUP50562.1"/>
    <property type="molecule type" value="Genomic_DNA"/>
</dbReference>
<evidence type="ECO:0000256" key="5">
    <source>
        <dbReference type="ARBA" id="ARBA00032427"/>
    </source>
</evidence>
<evidence type="ECO:0000256" key="2">
    <source>
        <dbReference type="ARBA" id="ARBA00006844"/>
    </source>
</evidence>
<feature type="domain" description="ADF-H" evidence="6">
    <location>
        <begin position="2"/>
        <end position="213"/>
    </location>
</feature>
<dbReference type="GO" id="GO:0030042">
    <property type="term" value="P:actin filament depolymerization"/>
    <property type="evidence" value="ECO:0007669"/>
    <property type="project" value="InterPro"/>
</dbReference>
<dbReference type="SUPFAM" id="SSF55753">
    <property type="entry name" value="Actin depolymerizing proteins"/>
    <property type="match status" value="2"/>
</dbReference>
<keyword evidence="8" id="KW-1185">Reference proteome</keyword>
<evidence type="ECO:0000256" key="3">
    <source>
        <dbReference type="ARBA" id="ARBA00015630"/>
    </source>
</evidence>
<comment type="caution">
    <text evidence="7">The sequence shown here is derived from an EMBL/GenBank/DDBJ whole genome shotgun (WGS) entry which is preliminary data.</text>
</comment>
<comment type="similarity">
    <text evidence="2">Belongs to the actin-binding proteins ADF family.</text>
</comment>
<dbReference type="InterPro" id="IPR017904">
    <property type="entry name" value="ADF/Cofilin"/>
</dbReference>
<proteinExistence type="inferred from homology"/>
<dbReference type="InterPro" id="IPR002108">
    <property type="entry name" value="ADF-H"/>
</dbReference>
<reference evidence="7 8" key="1">
    <citation type="journal article" date="2018" name="New Phytol.">
        <title>Phylogenomics of Endogonaceae and evolution of mycorrhizas within Mucoromycota.</title>
        <authorList>
            <person name="Chang Y."/>
            <person name="Desiro A."/>
            <person name="Na H."/>
            <person name="Sandor L."/>
            <person name="Lipzen A."/>
            <person name="Clum A."/>
            <person name="Barry K."/>
            <person name="Grigoriev I.V."/>
            <person name="Martin F.M."/>
            <person name="Stajich J.E."/>
            <person name="Smith M.E."/>
            <person name="Bonito G."/>
            <person name="Spatafora J.W."/>
        </authorList>
    </citation>
    <scope>NUCLEOTIDE SEQUENCE [LARGE SCALE GENOMIC DNA]</scope>
    <source>
        <strain evidence="7 8">GMNB39</strain>
    </source>
</reference>
<accession>A0A433DI63</accession>